<feature type="region of interest" description="Disordered" evidence="1">
    <location>
        <begin position="190"/>
        <end position="209"/>
    </location>
</feature>
<evidence type="ECO:0000313" key="2">
    <source>
        <dbReference type="EMBL" id="TQD83011.1"/>
    </source>
</evidence>
<comment type="caution">
    <text evidence="2">The sequence shown here is derived from an EMBL/GenBank/DDBJ whole genome shotgun (WGS) entry which is preliminary data.</text>
</comment>
<evidence type="ECO:0000256" key="1">
    <source>
        <dbReference type="SAM" id="MobiDB-lite"/>
    </source>
</evidence>
<reference evidence="2 3" key="1">
    <citation type="journal article" date="2019" name="G3 (Bethesda)">
        <title>Sequencing of a Wild Apple (Malus baccata) Genome Unravels the Differences Between Cultivated and Wild Apple Species Regarding Disease Resistance and Cold Tolerance.</title>
        <authorList>
            <person name="Chen X."/>
        </authorList>
    </citation>
    <scope>NUCLEOTIDE SEQUENCE [LARGE SCALE GENOMIC DNA]</scope>
    <source>
        <strain evidence="3">cv. Shandingzi</strain>
        <tissue evidence="2">Leaves</tissue>
    </source>
</reference>
<sequence length="259" mass="28619">MCSETSPPRLSFSHDLGQPDVLPVGRRDTSLLDMNCDFEFSFRRSSFECQSSSADELFLHGVILPMQPKEKVSNSEVKSYSSPAPLPSHLPIHDDHNPKKESKNSKEDIDSSSDHFEQKPQSKSFWGFKRSSSLNQENKKSLFCSLQLLSRSNSTGSAPNPKKAIFKDVHKQKQTSNISMLKSASCSSSFSSSSSLNPHASLVPRPRSRKGYNGSSYYGNVVRVSPVLNVPSPYISKGTANLFCLGSFLHPGKDKKGKK</sequence>
<keyword evidence="3" id="KW-1185">Reference proteome</keyword>
<evidence type="ECO:0000313" key="3">
    <source>
        <dbReference type="Proteomes" id="UP000315295"/>
    </source>
</evidence>
<proteinExistence type="predicted"/>
<gene>
    <name evidence="2" type="ORF">C1H46_031444</name>
</gene>
<dbReference type="Proteomes" id="UP000315295">
    <property type="component" value="Unassembled WGS sequence"/>
</dbReference>
<protein>
    <submittedName>
        <fullName evidence="2">Uncharacterized protein</fullName>
    </submittedName>
</protein>
<feature type="region of interest" description="Disordered" evidence="1">
    <location>
        <begin position="73"/>
        <end position="122"/>
    </location>
</feature>
<accession>A0A540L990</accession>
<dbReference type="PANTHER" id="PTHR36757">
    <property type="entry name" value="BNAANNG22500D PROTEIN"/>
    <property type="match status" value="1"/>
</dbReference>
<dbReference type="AlphaFoldDB" id="A0A540L990"/>
<dbReference type="EMBL" id="VIEB01000697">
    <property type="protein sequence ID" value="TQD83011.1"/>
    <property type="molecule type" value="Genomic_DNA"/>
</dbReference>
<dbReference type="STRING" id="106549.A0A540L990"/>
<name>A0A540L990_MALBA</name>
<organism evidence="2 3">
    <name type="scientific">Malus baccata</name>
    <name type="common">Siberian crab apple</name>
    <name type="synonym">Pyrus baccata</name>
    <dbReference type="NCBI Taxonomy" id="106549"/>
    <lineage>
        <taxon>Eukaryota</taxon>
        <taxon>Viridiplantae</taxon>
        <taxon>Streptophyta</taxon>
        <taxon>Embryophyta</taxon>
        <taxon>Tracheophyta</taxon>
        <taxon>Spermatophyta</taxon>
        <taxon>Magnoliopsida</taxon>
        <taxon>eudicotyledons</taxon>
        <taxon>Gunneridae</taxon>
        <taxon>Pentapetalae</taxon>
        <taxon>rosids</taxon>
        <taxon>fabids</taxon>
        <taxon>Rosales</taxon>
        <taxon>Rosaceae</taxon>
        <taxon>Amygdaloideae</taxon>
        <taxon>Maleae</taxon>
        <taxon>Malus</taxon>
    </lineage>
</organism>
<feature type="compositionally biased region" description="Basic and acidic residues" evidence="1">
    <location>
        <begin position="91"/>
        <end position="120"/>
    </location>
</feature>
<dbReference type="PANTHER" id="PTHR36757:SF4">
    <property type="entry name" value="DUF4005 DOMAIN-CONTAINING PROTEIN"/>
    <property type="match status" value="1"/>
</dbReference>